<dbReference type="CDD" id="cd00279">
    <property type="entry name" value="YlxR"/>
    <property type="match status" value="1"/>
</dbReference>
<organism evidence="2 3">
    <name type="scientific">Alkalicoccus halolimnae</name>
    <dbReference type="NCBI Taxonomy" id="1667239"/>
    <lineage>
        <taxon>Bacteria</taxon>
        <taxon>Bacillati</taxon>
        <taxon>Bacillota</taxon>
        <taxon>Bacilli</taxon>
        <taxon>Bacillales</taxon>
        <taxon>Bacillaceae</taxon>
        <taxon>Alkalicoccus</taxon>
    </lineage>
</organism>
<evidence type="ECO:0000313" key="3">
    <source>
        <dbReference type="Proteomes" id="UP000321816"/>
    </source>
</evidence>
<protein>
    <submittedName>
        <fullName evidence="2">YlxR family protein</fullName>
    </submittedName>
</protein>
<dbReference type="SUPFAM" id="SSF64376">
    <property type="entry name" value="YlxR-like"/>
    <property type="match status" value="1"/>
</dbReference>
<dbReference type="OrthoDB" id="9813251at2"/>
<evidence type="ECO:0000259" key="1">
    <source>
        <dbReference type="Pfam" id="PF04296"/>
    </source>
</evidence>
<dbReference type="InterPro" id="IPR007393">
    <property type="entry name" value="YlxR_dom"/>
</dbReference>
<dbReference type="NCBIfam" id="NF047356">
    <property type="entry name" value="RNA_bind_RnpM"/>
    <property type="match status" value="1"/>
</dbReference>
<dbReference type="InterPro" id="IPR037465">
    <property type="entry name" value="YlxR"/>
</dbReference>
<dbReference type="Gene3D" id="3.30.1230.10">
    <property type="entry name" value="YlxR-like"/>
    <property type="match status" value="1"/>
</dbReference>
<dbReference type="AlphaFoldDB" id="A0A5C7FMX4"/>
<accession>A0A5C7FMX4</accession>
<keyword evidence="3" id="KW-1185">Reference proteome</keyword>
<sequence>MQKKKTPLRKCIVTQEMKPKKELLRVVRSPEGEVFLDPTSKKSGRGAYLTNDLETIDLAQKKEILSRHLKVKVPEELYDELRRYNLRGKIK</sequence>
<dbReference type="InterPro" id="IPR035931">
    <property type="entry name" value="YlxR-like_sf"/>
</dbReference>
<dbReference type="Proteomes" id="UP000321816">
    <property type="component" value="Chromosome"/>
</dbReference>
<evidence type="ECO:0000313" key="2">
    <source>
        <dbReference type="EMBL" id="WWD78621.1"/>
    </source>
</evidence>
<gene>
    <name evidence="2" type="ORF">FTX54_009260</name>
</gene>
<proteinExistence type="predicted"/>
<reference evidence="2 3" key="1">
    <citation type="submission" date="2024-01" db="EMBL/GenBank/DDBJ databases">
        <title>Complete Genome Sequence of Alkalicoccus halolimnae BZ-SZ-XJ29T, a Moderately Halophilic Bacterium Isolated from a Salt Lake.</title>
        <authorList>
            <person name="Zhao B."/>
        </authorList>
    </citation>
    <scope>NUCLEOTIDE SEQUENCE [LARGE SCALE GENOMIC DNA]</scope>
    <source>
        <strain evidence="2 3">BZ-SZ-XJ29</strain>
    </source>
</reference>
<dbReference type="Pfam" id="PF04296">
    <property type="entry name" value="YlxR"/>
    <property type="match status" value="1"/>
</dbReference>
<dbReference type="PANTHER" id="PTHR34215:SF1">
    <property type="entry name" value="YLXR DOMAIN-CONTAINING PROTEIN"/>
    <property type="match status" value="1"/>
</dbReference>
<dbReference type="KEGG" id="ahal:FTX54_009260"/>
<dbReference type="PANTHER" id="PTHR34215">
    <property type="entry name" value="BLL0784 PROTEIN"/>
    <property type="match status" value="1"/>
</dbReference>
<dbReference type="EMBL" id="CP144914">
    <property type="protein sequence ID" value="WWD78621.1"/>
    <property type="molecule type" value="Genomic_DNA"/>
</dbReference>
<feature type="domain" description="YlxR" evidence="1">
    <location>
        <begin position="9"/>
        <end position="82"/>
    </location>
</feature>
<dbReference type="RefSeq" id="WP_147802317.1">
    <property type="nucleotide sequence ID" value="NZ_CP144914.1"/>
</dbReference>
<name>A0A5C7FMX4_9BACI</name>